<keyword evidence="3" id="KW-1185">Reference proteome</keyword>
<evidence type="ECO:0000313" key="3">
    <source>
        <dbReference type="Proteomes" id="UP000545507"/>
    </source>
</evidence>
<feature type="domain" description="SCP" evidence="1">
    <location>
        <begin position="4"/>
        <end position="109"/>
    </location>
</feature>
<evidence type="ECO:0000313" key="2">
    <source>
        <dbReference type="EMBL" id="NWF43789.1"/>
    </source>
</evidence>
<name>A0A7Y8GRZ5_9BURK</name>
<dbReference type="Pfam" id="PF00188">
    <property type="entry name" value="CAP"/>
    <property type="match status" value="1"/>
</dbReference>
<dbReference type="InterPro" id="IPR014044">
    <property type="entry name" value="CAP_dom"/>
</dbReference>
<reference evidence="2 3" key="1">
    <citation type="submission" date="2019-09" db="EMBL/GenBank/DDBJ databases">
        <title>Hydrogenophaga aromatica sp. nov., isolated from a para-xylene-degrading enrichment culture.</title>
        <authorList>
            <person name="Tancsics A."/>
            <person name="Banerjee S."/>
        </authorList>
    </citation>
    <scope>NUCLEOTIDE SEQUENCE [LARGE SCALE GENOMIC DNA]</scope>
    <source>
        <strain evidence="2 3">D2P1</strain>
    </source>
</reference>
<dbReference type="CDD" id="cd05379">
    <property type="entry name" value="CAP_bacterial"/>
    <property type="match status" value="1"/>
</dbReference>
<evidence type="ECO:0000259" key="1">
    <source>
        <dbReference type="Pfam" id="PF00188"/>
    </source>
</evidence>
<comment type="caution">
    <text evidence="2">The sequence shown here is derived from an EMBL/GenBank/DDBJ whole genome shotgun (WGS) entry which is preliminary data.</text>
</comment>
<dbReference type="PANTHER" id="PTHR31157">
    <property type="entry name" value="SCP DOMAIN-CONTAINING PROTEIN"/>
    <property type="match status" value="1"/>
</dbReference>
<dbReference type="Proteomes" id="UP000545507">
    <property type="component" value="Unassembled WGS sequence"/>
</dbReference>
<dbReference type="Gene3D" id="3.40.33.10">
    <property type="entry name" value="CAP"/>
    <property type="match status" value="1"/>
</dbReference>
<dbReference type="SUPFAM" id="SSF55797">
    <property type="entry name" value="PR-1-like"/>
    <property type="match status" value="1"/>
</dbReference>
<sequence>MPAASPLVWNQRLFSAAAGHARDMATRNYFSHTSLDGRSLAQRVAAEGYLWTSVGENLAGGQATVDGVIAGWLSSPGHCSNLMSRQFEAVGVSCVRQAGSRFGHYWVMVLARP</sequence>
<dbReference type="PANTHER" id="PTHR31157:SF1">
    <property type="entry name" value="SCP DOMAIN-CONTAINING PROTEIN"/>
    <property type="match status" value="1"/>
</dbReference>
<protein>
    <submittedName>
        <fullName evidence="2">CAP domain-containing protein</fullName>
    </submittedName>
</protein>
<accession>A0A7Y8GRZ5</accession>
<organism evidence="2 3">
    <name type="scientific">Hydrogenophaga aromaticivorans</name>
    <dbReference type="NCBI Taxonomy" id="2610898"/>
    <lineage>
        <taxon>Bacteria</taxon>
        <taxon>Pseudomonadati</taxon>
        <taxon>Pseudomonadota</taxon>
        <taxon>Betaproteobacteria</taxon>
        <taxon>Burkholderiales</taxon>
        <taxon>Comamonadaceae</taxon>
        <taxon>Hydrogenophaga</taxon>
    </lineage>
</organism>
<gene>
    <name evidence="2" type="ORF">F3K02_00720</name>
</gene>
<dbReference type="AlphaFoldDB" id="A0A7Y8GRZ5"/>
<proteinExistence type="predicted"/>
<dbReference type="InterPro" id="IPR035940">
    <property type="entry name" value="CAP_sf"/>
</dbReference>
<dbReference type="EMBL" id="VYGV01000001">
    <property type="protein sequence ID" value="NWF43789.1"/>
    <property type="molecule type" value="Genomic_DNA"/>
</dbReference>